<dbReference type="PANTHER" id="PTHR13799">
    <property type="entry name" value="NGG1 INTERACTING FACTOR 3"/>
    <property type="match status" value="1"/>
</dbReference>
<dbReference type="Proteomes" id="UP000514720">
    <property type="component" value="Chromosome"/>
</dbReference>
<dbReference type="KEGG" id="xcl:G4Z02_09130"/>
<organism evidence="5 6">
    <name type="scientific">Candidatus Xianfuyuplasma coldseepsis</name>
    <dbReference type="NCBI Taxonomy" id="2782163"/>
    <lineage>
        <taxon>Bacteria</taxon>
        <taxon>Bacillati</taxon>
        <taxon>Mycoplasmatota</taxon>
        <taxon>Mollicutes</taxon>
        <taxon>Candidatus Izemoplasmatales</taxon>
        <taxon>Candidatus Izemoplasmataceae</taxon>
        <taxon>Candidatus Xianfuyuplasma</taxon>
    </lineage>
</organism>
<evidence type="ECO:0000256" key="3">
    <source>
        <dbReference type="ARBA" id="ARBA00022723"/>
    </source>
</evidence>
<keyword evidence="6" id="KW-1185">Reference proteome</keyword>
<evidence type="ECO:0000256" key="1">
    <source>
        <dbReference type="ARBA" id="ARBA00006964"/>
    </source>
</evidence>
<evidence type="ECO:0000256" key="4">
    <source>
        <dbReference type="PIRSR" id="PIRSR602678-1"/>
    </source>
</evidence>
<gene>
    <name evidence="5" type="ORF">G4Z02_09130</name>
</gene>
<feature type="binding site" evidence="4">
    <location>
        <position position="222"/>
    </location>
    <ligand>
        <name>a divalent metal cation</name>
        <dbReference type="ChEBI" id="CHEBI:60240"/>
        <label>1</label>
    </ligand>
</feature>
<dbReference type="GO" id="GO:0046872">
    <property type="term" value="F:metal ion binding"/>
    <property type="evidence" value="ECO:0007669"/>
    <property type="project" value="UniProtKB-KW"/>
</dbReference>
<evidence type="ECO:0000313" key="6">
    <source>
        <dbReference type="Proteomes" id="UP000514720"/>
    </source>
</evidence>
<dbReference type="EMBL" id="CP048914">
    <property type="protein sequence ID" value="QMS85903.1"/>
    <property type="molecule type" value="Genomic_DNA"/>
</dbReference>
<dbReference type="SUPFAM" id="SSF102705">
    <property type="entry name" value="NIF3 (NGG1p interacting factor 3)-like"/>
    <property type="match status" value="1"/>
</dbReference>
<dbReference type="PANTHER" id="PTHR13799:SF14">
    <property type="entry name" value="GTP CYCLOHYDROLASE 1 TYPE 2 HOMOLOG"/>
    <property type="match status" value="1"/>
</dbReference>
<dbReference type="AlphaFoldDB" id="A0A7L7KT33"/>
<dbReference type="RefSeq" id="WP_258877715.1">
    <property type="nucleotide sequence ID" value="NZ_CP048914.1"/>
</dbReference>
<feature type="binding site" evidence="4">
    <location>
        <position position="64"/>
    </location>
    <ligand>
        <name>a divalent metal cation</name>
        <dbReference type="ChEBI" id="CHEBI:60240"/>
        <label>2</label>
    </ligand>
</feature>
<dbReference type="Pfam" id="PF01784">
    <property type="entry name" value="DUF34_NIF3"/>
    <property type="match status" value="1"/>
</dbReference>
<dbReference type="Gene3D" id="3.40.1390.30">
    <property type="entry name" value="NIF3 (NGG1p interacting factor 3)-like"/>
    <property type="match status" value="2"/>
</dbReference>
<dbReference type="InterPro" id="IPR002678">
    <property type="entry name" value="DUF34/NIF3"/>
</dbReference>
<feature type="binding site" evidence="4">
    <location>
        <position position="65"/>
    </location>
    <ligand>
        <name>a divalent metal cation</name>
        <dbReference type="ChEBI" id="CHEBI:60240"/>
        <label>1</label>
    </ligand>
</feature>
<keyword evidence="3 4" id="KW-0479">Metal-binding</keyword>
<dbReference type="NCBIfam" id="TIGR00486">
    <property type="entry name" value="YbgI_SA1388"/>
    <property type="match status" value="1"/>
</dbReference>
<protein>
    <recommendedName>
        <fullName evidence="2">GTP cyclohydrolase 1 type 2 homolog</fullName>
    </recommendedName>
</protein>
<evidence type="ECO:0000256" key="2">
    <source>
        <dbReference type="ARBA" id="ARBA00022112"/>
    </source>
</evidence>
<dbReference type="FunFam" id="3.40.1390.30:FF:000001">
    <property type="entry name" value="GTP cyclohydrolase 1 type 2"/>
    <property type="match status" value="1"/>
</dbReference>
<name>A0A7L7KT33_9MOLU</name>
<dbReference type="InterPro" id="IPR036069">
    <property type="entry name" value="DUF34/NIF3_sf"/>
</dbReference>
<dbReference type="GO" id="GO:0005737">
    <property type="term" value="C:cytoplasm"/>
    <property type="evidence" value="ECO:0007669"/>
    <property type="project" value="TreeGrafter"/>
</dbReference>
<feature type="binding site" evidence="4">
    <location>
        <position position="225"/>
    </location>
    <ligand>
        <name>a divalent metal cation</name>
        <dbReference type="ChEBI" id="CHEBI:60240"/>
        <label>1</label>
    </ligand>
</feature>
<accession>A0A7L7KT33</accession>
<sequence length="258" mass="28397">MNGNEFKSIFETYFPTESAYEWDNVGLQVGTLNKDITGIVISLDLTLEVIDEALAKNANMIVLHHPLIFKPLKTIHTETYLGQLLQKLIQHGITLYVAHTNFDVAPMGMNLYLSSMLQLHDPEPLDSINEIESLGVIGTLDKAYSLDELVAYVKQVFQLDSLRLIGGDKETYQRIAITGGSGSSVINTAISKGVDAYISGDITYHHALDAKNLGFTILDVGHNIEKHALDGLASFLKEKGIGCPIHISKVNTNPYQVK</sequence>
<proteinExistence type="inferred from homology"/>
<evidence type="ECO:0000313" key="5">
    <source>
        <dbReference type="EMBL" id="QMS85903.1"/>
    </source>
</evidence>
<feature type="binding site" evidence="4">
    <location>
        <position position="103"/>
    </location>
    <ligand>
        <name>a divalent metal cation</name>
        <dbReference type="ChEBI" id="CHEBI:60240"/>
        <label>1</label>
    </ligand>
</feature>
<comment type="similarity">
    <text evidence="1">Belongs to the GTP cyclohydrolase I type 2/NIF3 family.</text>
</comment>
<reference evidence="5 6" key="1">
    <citation type="submission" date="2020-02" db="EMBL/GenBank/DDBJ databases">
        <authorList>
            <person name="Zheng R.K."/>
            <person name="Sun C.M."/>
        </authorList>
    </citation>
    <scope>NUCLEOTIDE SEQUENCE [LARGE SCALE GENOMIC DNA]</scope>
    <source>
        <strain evidence="6">zrk13</strain>
    </source>
</reference>